<dbReference type="Proteomes" id="UP001283361">
    <property type="component" value="Unassembled WGS sequence"/>
</dbReference>
<comment type="caution">
    <text evidence="1">The sequence shown here is derived from an EMBL/GenBank/DDBJ whole genome shotgun (WGS) entry which is preliminary data.</text>
</comment>
<organism evidence="1 2">
    <name type="scientific">Elysia crispata</name>
    <name type="common">lettuce slug</name>
    <dbReference type="NCBI Taxonomy" id="231223"/>
    <lineage>
        <taxon>Eukaryota</taxon>
        <taxon>Metazoa</taxon>
        <taxon>Spiralia</taxon>
        <taxon>Lophotrochozoa</taxon>
        <taxon>Mollusca</taxon>
        <taxon>Gastropoda</taxon>
        <taxon>Heterobranchia</taxon>
        <taxon>Euthyneura</taxon>
        <taxon>Panpulmonata</taxon>
        <taxon>Sacoglossa</taxon>
        <taxon>Placobranchoidea</taxon>
        <taxon>Plakobranchidae</taxon>
        <taxon>Elysia</taxon>
    </lineage>
</organism>
<dbReference type="PANTHER" id="PTHR33395">
    <property type="entry name" value="TRANSCRIPTASE, PUTATIVE-RELATED-RELATED"/>
    <property type="match status" value="1"/>
</dbReference>
<evidence type="ECO:0000313" key="2">
    <source>
        <dbReference type="Proteomes" id="UP001283361"/>
    </source>
</evidence>
<keyword evidence="2" id="KW-1185">Reference proteome</keyword>
<dbReference type="PRINTS" id="PR01345">
    <property type="entry name" value="CERVTRCPTASE"/>
</dbReference>
<sequence length="476" mass="54394">MGVTAALGKSDHATLLIKLALYQQDSATQKRPNYNKEDYTAMNEYLSNIDWEAQLNNLEEAWQIFMTEINEVKRRYVPEKSTTGDRKKWLDGGSLSAVRKKHKMYRRWIETRDGHHYQEYAKARNKAARECRKAKIRLERTVAEQAKRNPKSFWSYVKAKASTRPGIGDLKRDDGTIASTDKEKAQVLNDFFQSVFTEEPDGELPKAPQFTFNSPLTNIDFKTEDIRKLLTKLKSGKAAGPDDIPTILLTETAEALALPISIIFRKSLDEGRVPNKNSTSGKHPLKTSKAEKDLGVVVDSQLNFKDHISQATTKANRILGVIRRSFDHLTDHTFVQLYKALVRPILEYGHSVWQPVLETLQQDIEDVQRRATKLIGHLKDKPYPERLSILKLPSLEHRRRRGDMIDLFKYVTGIYDASRPIFELAPNSNTRGHSKKLIKKSLPESVVSAPSVNAFKNRLDAHWATHPAIYNPECYN</sequence>
<proteinExistence type="predicted"/>
<gene>
    <name evidence="1" type="ORF">RRG08_053216</name>
</gene>
<dbReference type="GO" id="GO:0061343">
    <property type="term" value="P:cell adhesion involved in heart morphogenesis"/>
    <property type="evidence" value="ECO:0007669"/>
    <property type="project" value="TreeGrafter"/>
</dbReference>
<dbReference type="EMBL" id="JAWDGP010000552">
    <property type="protein sequence ID" value="KAK3799588.1"/>
    <property type="molecule type" value="Genomic_DNA"/>
</dbReference>
<protein>
    <submittedName>
        <fullName evidence="1">Uncharacterized protein</fullName>
    </submittedName>
</protein>
<dbReference type="GO" id="GO:0007508">
    <property type="term" value="P:larval heart development"/>
    <property type="evidence" value="ECO:0007669"/>
    <property type="project" value="TreeGrafter"/>
</dbReference>
<evidence type="ECO:0000313" key="1">
    <source>
        <dbReference type="EMBL" id="KAK3799588.1"/>
    </source>
</evidence>
<dbReference type="GO" id="GO:0031012">
    <property type="term" value="C:extracellular matrix"/>
    <property type="evidence" value="ECO:0007669"/>
    <property type="project" value="TreeGrafter"/>
</dbReference>
<dbReference type="AlphaFoldDB" id="A0AAE1EB66"/>
<dbReference type="PANTHER" id="PTHR33395:SF22">
    <property type="entry name" value="REVERSE TRANSCRIPTASE DOMAIN-CONTAINING PROTEIN"/>
    <property type="match status" value="1"/>
</dbReference>
<accession>A0AAE1EB66</accession>
<name>A0AAE1EB66_9GAST</name>
<reference evidence="1" key="1">
    <citation type="journal article" date="2023" name="G3 (Bethesda)">
        <title>A reference genome for the long-term kleptoplast-retaining sea slug Elysia crispata morphotype clarki.</title>
        <authorList>
            <person name="Eastman K.E."/>
            <person name="Pendleton A.L."/>
            <person name="Shaikh M.A."/>
            <person name="Suttiyut T."/>
            <person name="Ogas R."/>
            <person name="Tomko P."/>
            <person name="Gavelis G."/>
            <person name="Widhalm J.R."/>
            <person name="Wisecaver J.H."/>
        </authorList>
    </citation>
    <scope>NUCLEOTIDE SEQUENCE</scope>
    <source>
        <strain evidence="1">ECLA1</strain>
    </source>
</reference>